<dbReference type="Proteomes" id="UP000299102">
    <property type="component" value="Unassembled WGS sequence"/>
</dbReference>
<sequence length="86" mass="9613">MTTRRCLCTLAPTVAGRWGRPGSRCHKHCRGSLKSIKELARARRSPELRGALRRRTSDVSKPNSHYNDAARCFTVALFASSDTLQL</sequence>
<comment type="caution">
    <text evidence="1">The sequence shown here is derived from an EMBL/GenBank/DDBJ whole genome shotgun (WGS) entry which is preliminary data.</text>
</comment>
<keyword evidence="2" id="KW-1185">Reference proteome</keyword>
<organism evidence="1 2">
    <name type="scientific">Eumeta variegata</name>
    <name type="common">Bagworm moth</name>
    <name type="synonym">Eumeta japonica</name>
    <dbReference type="NCBI Taxonomy" id="151549"/>
    <lineage>
        <taxon>Eukaryota</taxon>
        <taxon>Metazoa</taxon>
        <taxon>Ecdysozoa</taxon>
        <taxon>Arthropoda</taxon>
        <taxon>Hexapoda</taxon>
        <taxon>Insecta</taxon>
        <taxon>Pterygota</taxon>
        <taxon>Neoptera</taxon>
        <taxon>Endopterygota</taxon>
        <taxon>Lepidoptera</taxon>
        <taxon>Glossata</taxon>
        <taxon>Ditrysia</taxon>
        <taxon>Tineoidea</taxon>
        <taxon>Psychidae</taxon>
        <taxon>Oiketicinae</taxon>
        <taxon>Eumeta</taxon>
    </lineage>
</organism>
<accession>A0A4C1T0V7</accession>
<dbReference type="EMBL" id="BGZK01004242">
    <property type="protein sequence ID" value="GBP07795.1"/>
    <property type="molecule type" value="Genomic_DNA"/>
</dbReference>
<proteinExistence type="predicted"/>
<protein>
    <submittedName>
        <fullName evidence="1">Uncharacterized protein</fullName>
    </submittedName>
</protein>
<dbReference type="AlphaFoldDB" id="A0A4C1T0V7"/>
<evidence type="ECO:0000313" key="2">
    <source>
        <dbReference type="Proteomes" id="UP000299102"/>
    </source>
</evidence>
<name>A0A4C1T0V7_EUMVA</name>
<reference evidence="1 2" key="1">
    <citation type="journal article" date="2019" name="Commun. Biol.">
        <title>The bagworm genome reveals a unique fibroin gene that provides high tensile strength.</title>
        <authorList>
            <person name="Kono N."/>
            <person name="Nakamura H."/>
            <person name="Ohtoshi R."/>
            <person name="Tomita M."/>
            <person name="Numata K."/>
            <person name="Arakawa K."/>
        </authorList>
    </citation>
    <scope>NUCLEOTIDE SEQUENCE [LARGE SCALE GENOMIC DNA]</scope>
</reference>
<evidence type="ECO:0000313" key="1">
    <source>
        <dbReference type="EMBL" id="GBP07795.1"/>
    </source>
</evidence>
<gene>
    <name evidence="1" type="ORF">EVAR_73197_1</name>
</gene>